<dbReference type="Proteomes" id="UP001179952">
    <property type="component" value="Unassembled WGS sequence"/>
</dbReference>
<dbReference type="AlphaFoldDB" id="A0AAV9BUR9"/>
<sequence>MEELLNSIPPTKSSDSNDCNGVLIGFVVSLFNILFGPSDPFIQRSLSALKFRSKAKNSSIFSSSFSLIEEAKATAAGLFNIFSPSI</sequence>
<name>A0AAV9BUR9_ACOGR</name>
<dbReference type="EMBL" id="JAUJYN010000001">
    <property type="protein sequence ID" value="KAK1280450.1"/>
    <property type="molecule type" value="Genomic_DNA"/>
</dbReference>
<protein>
    <submittedName>
        <fullName evidence="1">Uncharacterized protein</fullName>
    </submittedName>
</protein>
<comment type="caution">
    <text evidence="1">The sequence shown here is derived from an EMBL/GenBank/DDBJ whole genome shotgun (WGS) entry which is preliminary data.</text>
</comment>
<accession>A0AAV9BUR9</accession>
<reference evidence="1" key="2">
    <citation type="submission" date="2023-06" db="EMBL/GenBank/DDBJ databases">
        <authorList>
            <person name="Ma L."/>
            <person name="Liu K.-W."/>
            <person name="Li Z."/>
            <person name="Hsiao Y.-Y."/>
            <person name="Qi Y."/>
            <person name="Fu T."/>
            <person name="Tang G."/>
            <person name="Zhang D."/>
            <person name="Sun W.-H."/>
            <person name="Liu D.-K."/>
            <person name="Li Y."/>
            <person name="Chen G.-Z."/>
            <person name="Liu X.-D."/>
            <person name="Liao X.-Y."/>
            <person name="Jiang Y.-T."/>
            <person name="Yu X."/>
            <person name="Hao Y."/>
            <person name="Huang J."/>
            <person name="Zhao X.-W."/>
            <person name="Ke S."/>
            <person name="Chen Y.-Y."/>
            <person name="Wu W.-L."/>
            <person name="Hsu J.-L."/>
            <person name="Lin Y.-F."/>
            <person name="Huang M.-D."/>
            <person name="Li C.-Y."/>
            <person name="Huang L."/>
            <person name="Wang Z.-W."/>
            <person name="Zhao X."/>
            <person name="Zhong W.-Y."/>
            <person name="Peng D.-H."/>
            <person name="Ahmad S."/>
            <person name="Lan S."/>
            <person name="Zhang J.-S."/>
            <person name="Tsai W.-C."/>
            <person name="Van De Peer Y."/>
            <person name="Liu Z.-J."/>
        </authorList>
    </citation>
    <scope>NUCLEOTIDE SEQUENCE</scope>
    <source>
        <strain evidence="1">SCP</strain>
        <tissue evidence="1">Leaves</tissue>
    </source>
</reference>
<organism evidence="1 2">
    <name type="scientific">Acorus gramineus</name>
    <name type="common">Dwarf sweet flag</name>
    <dbReference type="NCBI Taxonomy" id="55184"/>
    <lineage>
        <taxon>Eukaryota</taxon>
        <taxon>Viridiplantae</taxon>
        <taxon>Streptophyta</taxon>
        <taxon>Embryophyta</taxon>
        <taxon>Tracheophyta</taxon>
        <taxon>Spermatophyta</taxon>
        <taxon>Magnoliopsida</taxon>
        <taxon>Liliopsida</taxon>
        <taxon>Acoraceae</taxon>
        <taxon>Acorus</taxon>
    </lineage>
</organism>
<evidence type="ECO:0000313" key="2">
    <source>
        <dbReference type="Proteomes" id="UP001179952"/>
    </source>
</evidence>
<keyword evidence="2" id="KW-1185">Reference proteome</keyword>
<reference evidence="1" key="1">
    <citation type="journal article" date="2023" name="Nat. Commun.">
        <title>Diploid and tetraploid genomes of Acorus and the evolution of monocots.</title>
        <authorList>
            <person name="Ma L."/>
            <person name="Liu K.W."/>
            <person name="Li Z."/>
            <person name="Hsiao Y.Y."/>
            <person name="Qi Y."/>
            <person name="Fu T."/>
            <person name="Tang G.D."/>
            <person name="Zhang D."/>
            <person name="Sun W.H."/>
            <person name="Liu D.K."/>
            <person name="Li Y."/>
            <person name="Chen G.Z."/>
            <person name="Liu X.D."/>
            <person name="Liao X.Y."/>
            <person name="Jiang Y.T."/>
            <person name="Yu X."/>
            <person name="Hao Y."/>
            <person name="Huang J."/>
            <person name="Zhao X.W."/>
            <person name="Ke S."/>
            <person name="Chen Y.Y."/>
            <person name="Wu W.L."/>
            <person name="Hsu J.L."/>
            <person name="Lin Y.F."/>
            <person name="Huang M.D."/>
            <person name="Li C.Y."/>
            <person name="Huang L."/>
            <person name="Wang Z.W."/>
            <person name="Zhao X."/>
            <person name="Zhong W.Y."/>
            <person name="Peng D.H."/>
            <person name="Ahmad S."/>
            <person name="Lan S."/>
            <person name="Zhang J.S."/>
            <person name="Tsai W.C."/>
            <person name="Van de Peer Y."/>
            <person name="Liu Z.J."/>
        </authorList>
    </citation>
    <scope>NUCLEOTIDE SEQUENCE</scope>
    <source>
        <strain evidence="1">SCP</strain>
    </source>
</reference>
<evidence type="ECO:0000313" key="1">
    <source>
        <dbReference type="EMBL" id="KAK1280450.1"/>
    </source>
</evidence>
<gene>
    <name evidence="1" type="ORF">QJS04_geneDACA003015</name>
</gene>
<proteinExistence type="predicted"/>